<protein>
    <submittedName>
        <fullName evidence="1">Uncharacterized protein</fullName>
    </submittedName>
</protein>
<dbReference type="EMBL" id="CAKOAT010201710">
    <property type="protein sequence ID" value="CAH8354989.1"/>
    <property type="molecule type" value="Genomic_DNA"/>
</dbReference>
<proteinExistence type="predicted"/>
<comment type="caution">
    <text evidence="1">The sequence shown here is derived from an EMBL/GenBank/DDBJ whole genome shotgun (WGS) entry which is preliminary data.</text>
</comment>
<dbReference type="AlphaFoldDB" id="A0ABC8K7W7"/>
<keyword evidence="2" id="KW-1185">Reference proteome</keyword>
<accession>A0ABC8K7W7</accession>
<name>A0ABC8K7W7_ERUVS</name>
<gene>
    <name evidence="1" type="ORF">ERUC_LOCUS20744</name>
</gene>
<evidence type="ECO:0000313" key="2">
    <source>
        <dbReference type="Proteomes" id="UP001642260"/>
    </source>
</evidence>
<organism evidence="1 2">
    <name type="scientific">Eruca vesicaria subsp. sativa</name>
    <name type="common">Garden rocket</name>
    <name type="synonym">Eruca sativa</name>
    <dbReference type="NCBI Taxonomy" id="29727"/>
    <lineage>
        <taxon>Eukaryota</taxon>
        <taxon>Viridiplantae</taxon>
        <taxon>Streptophyta</taxon>
        <taxon>Embryophyta</taxon>
        <taxon>Tracheophyta</taxon>
        <taxon>Spermatophyta</taxon>
        <taxon>Magnoliopsida</taxon>
        <taxon>eudicotyledons</taxon>
        <taxon>Gunneridae</taxon>
        <taxon>Pentapetalae</taxon>
        <taxon>rosids</taxon>
        <taxon>malvids</taxon>
        <taxon>Brassicales</taxon>
        <taxon>Brassicaceae</taxon>
        <taxon>Brassiceae</taxon>
        <taxon>Eruca</taxon>
    </lineage>
</organism>
<reference evidence="1 2" key="1">
    <citation type="submission" date="2022-03" db="EMBL/GenBank/DDBJ databases">
        <authorList>
            <person name="Macdonald S."/>
            <person name="Ahmed S."/>
            <person name="Newling K."/>
        </authorList>
    </citation>
    <scope>NUCLEOTIDE SEQUENCE [LARGE SCALE GENOMIC DNA]</scope>
</reference>
<sequence length="56" mass="6548">MNVKKGNDQMSLDMPLIDEKSTLMQGSVSVNSLLKLRKFNSNRYWILHARSLPFFF</sequence>
<dbReference type="Proteomes" id="UP001642260">
    <property type="component" value="Unassembled WGS sequence"/>
</dbReference>
<evidence type="ECO:0000313" key="1">
    <source>
        <dbReference type="EMBL" id="CAH8354989.1"/>
    </source>
</evidence>